<dbReference type="PANTHER" id="PTHR46235:SF3">
    <property type="entry name" value="PHD FINGER-CONTAINING PROTEIN DDB_G0268158"/>
    <property type="match status" value="1"/>
</dbReference>
<dbReference type="SMART" id="SM00249">
    <property type="entry name" value="PHD"/>
    <property type="match status" value="3"/>
</dbReference>
<keyword evidence="3" id="KW-0863">Zinc-finger</keyword>
<dbReference type="Proteomes" id="UP000326939">
    <property type="component" value="Chromosome 16"/>
</dbReference>
<feature type="compositionally biased region" description="Basic and acidic residues" evidence="6">
    <location>
        <begin position="1019"/>
        <end position="1058"/>
    </location>
</feature>
<dbReference type="InterPro" id="IPR058939">
    <property type="entry name" value="Mtase_EDM2"/>
</dbReference>
<dbReference type="GO" id="GO:0008270">
    <property type="term" value="F:zinc ion binding"/>
    <property type="evidence" value="ECO:0007669"/>
    <property type="project" value="UniProtKB-KW"/>
</dbReference>
<name>A0A5N5JPP7_9ROSI</name>
<comment type="subcellular location">
    <subcellularLocation>
        <location evidence="1">Nucleus</location>
    </subcellularLocation>
</comment>
<feature type="domain" description="Zinc finger PHD-type" evidence="7">
    <location>
        <begin position="286"/>
        <end position="352"/>
    </location>
</feature>
<evidence type="ECO:0000256" key="4">
    <source>
        <dbReference type="ARBA" id="ARBA00022833"/>
    </source>
</evidence>
<evidence type="ECO:0000256" key="1">
    <source>
        <dbReference type="ARBA" id="ARBA00004123"/>
    </source>
</evidence>
<feature type="domain" description="Zinc finger PHD-type" evidence="7">
    <location>
        <begin position="353"/>
        <end position="419"/>
    </location>
</feature>
<accession>A0A5N5JPP7</accession>
<dbReference type="InterPro" id="IPR001965">
    <property type="entry name" value="Znf_PHD"/>
</dbReference>
<feature type="compositionally biased region" description="Polar residues" evidence="6">
    <location>
        <begin position="527"/>
        <end position="542"/>
    </location>
</feature>
<dbReference type="Pfam" id="PF22908">
    <property type="entry name" value="PHD_NSD"/>
    <property type="match status" value="1"/>
</dbReference>
<dbReference type="InterPro" id="IPR022702">
    <property type="entry name" value="Cytosine_MeTrfase1_RFD"/>
</dbReference>
<feature type="region of interest" description="Disordered" evidence="6">
    <location>
        <begin position="998"/>
        <end position="1115"/>
    </location>
</feature>
<dbReference type="Gene3D" id="3.30.40.10">
    <property type="entry name" value="Zinc/RING finger domain, C3HC4 (zinc finger)"/>
    <property type="match status" value="2"/>
</dbReference>
<proteinExistence type="predicted"/>
<feature type="region of interest" description="Disordered" evidence="6">
    <location>
        <begin position="446"/>
        <end position="465"/>
    </location>
</feature>
<evidence type="ECO:0000256" key="2">
    <source>
        <dbReference type="ARBA" id="ARBA00022723"/>
    </source>
</evidence>
<dbReference type="Pfam" id="PF12047">
    <property type="entry name" value="DNMT1-RFD"/>
    <property type="match status" value="1"/>
</dbReference>
<keyword evidence="2" id="KW-0479">Metal-binding</keyword>
<evidence type="ECO:0000313" key="8">
    <source>
        <dbReference type="EMBL" id="KAB5521189.1"/>
    </source>
</evidence>
<evidence type="ECO:0000259" key="7">
    <source>
        <dbReference type="SMART" id="SM00249"/>
    </source>
</evidence>
<feature type="region of interest" description="Disordered" evidence="6">
    <location>
        <begin position="1253"/>
        <end position="1272"/>
    </location>
</feature>
<evidence type="ECO:0000256" key="5">
    <source>
        <dbReference type="ARBA" id="ARBA00023242"/>
    </source>
</evidence>
<dbReference type="InterPro" id="IPR055198">
    <property type="entry name" value="NSD_PHD"/>
</dbReference>
<dbReference type="CDD" id="cd15565">
    <property type="entry name" value="PHD2_NSD"/>
    <property type="match status" value="1"/>
</dbReference>
<gene>
    <name evidence="8" type="ORF">DKX38_025508</name>
</gene>
<dbReference type="Pfam" id="PF26055">
    <property type="entry name" value="Mtase_EDM2"/>
    <property type="match status" value="2"/>
</dbReference>
<dbReference type="InterPro" id="IPR013083">
    <property type="entry name" value="Znf_RING/FYVE/PHD"/>
</dbReference>
<comment type="caution">
    <text evidence="8">The sequence shown here is derived from an EMBL/GenBank/DDBJ whole genome shotgun (WGS) entry which is preliminary data.</text>
</comment>
<evidence type="ECO:0000313" key="9">
    <source>
        <dbReference type="Proteomes" id="UP000326939"/>
    </source>
</evidence>
<keyword evidence="4" id="KW-0862">Zinc</keyword>
<evidence type="ECO:0000256" key="3">
    <source>
        <dbReference type="ARBA" id="ARBA00022771"/>
    </source>
</evidence>
<organism evidence="8 9">
    <name type="scientific">Salix brachista</name>
    <dbReference type="NCBI Taxonomy" id="2182728"/>
    <lineage>
        <taxon>Eukaryota</taxon>
        <taxon>Viridiplantae</taxon>
        <taxon>Streptophyta</taxon>
        <taxon>Embryophyta</taxon>
        <taxon>Tracheophyta</taxon>
        <taxon>Spermatophyta</taxon>
        <taxon>Magnoliopsida</taxon>
        <taxon>eudicotyledons</taxon>
        <taxon>Gunneridae</taxon>
        <taxon>Pentapetalae</taxon>
        <taxon>rosids</taxon>
        <taxon>fabids</taxon>
        <taxon>Malpighiales</taxon>
        <taxon>Salicaceae</taxon>
        <taxon>Saliceae</taxon>
        <taxon>Salix</taxon>
    </lineage>
</organism>
<dbReference type="EMBL" id="VDCV01000016">
    <property type="protein sequence ID" value="KAB5521189.1"/>
    <property type="molecule type" value="Genomic_DNA"/>
</dbReference>
<keyword evidence="9" id="KW-1185">Reference proteome</keyword>
<sequence>MASSDEEADTLPESVSTYHFANDKDEPISFSLLPIRWRESKNLDDEKKNHKIFLKGSVDNGLRTIYKQVIAWKFDLSNKTPQISVLTKEKCWMELGKPRKSYEIIIRTVLITVHCLHFARWNPEAPGKSVWDYLSKTFSLYEHRPSQNDLVDHLDLIGEAVQKENSLAKCKFLLNFLEEKPRKKMSDEDFQATTMSAFIVDDVEDDNFEDLEEDESNDEDELFDSVCAFCDNGGNILCCEGSCLRSFHATVEAGEESACESLGFTNREVEVMQSFFCKNCKFKQHQCFACGKLGSSDKFSGAEVFRCANATCGHFYHPHCAATLLHREDKVAAEELQKKIAAGESFACPIHKCCICKLVEDKKKSDLQFAVCRRCPTSYHKKCLPKEIVFENEADDDTIARAWQNLLPNRILIYCLKHNIIEGIGTPVRDHIRFPDVGEKKRAAEAQKRRQTSERPANVEEGLSKKRRLTSEELFSGTIRTKASKEMSSSAKIIKITASEKISSESNSLRKMRMNNPSRKTVRENTKSASSEVERSTTANENKTSLGDKLYAFMTNDSGNAKLRKPDVFGSELDISLPSLDADTERRLLALVKEAASSITLEDVIKKHEVPSTHAHSSKNVVDKNITLGKVEGTVEAVRTAIKKLEEKCSIEDAKAVCEPGVLNQVFKWKNKLRVYLAPFLYGMRYTSFGRHFTKVEKLMEIADILHWYVENGDMIVDFCCGANDFSCIMNKKLEEMGKRCSYKNYDVIQSKKYASDNRGRPKFGGSLQVAEHSWHIVRFNGGFKVHVKQETNDRVLSSTHGNFWGCSGVEFHGCYLGISMNDFNFEKRDWMTVCPDELPKKGSQLIMGLNPPFGVKAALANKFIDRALQFKPKLLILIVPPETERLDKKKPYDLVWKDDRFLSGKSFYLPGSVNENEKQMDQWNVTAPPLYLWSRQDWSAKHKAIAQKHGHPFRQQEISNLEKKHCETKTPAPVNDQYNNAGASLLPNYIPLQSKRPEESNCGIVNDGHKGRPGCNSSDREGQDSHCPRKSHSDETSRKKRQGEKMVERGTGEKSLEGRQNGGKKTSPSDYKGMHRPSPRNVDGRSSLEGSSRSVEKQPQADIGRNCNQHLDPSLSDSYIQQHRTPYGRSLVSNHDDMNRRPSTNIHESYSLDIHGLSSGGYMEAQSTRCVTTNGIEQDRQLPFHHYGQQGADFAQWNYPSGRDLGLGHMEPASAIPYGHLGLAAEPSYMMNVSAMQRYAPRLDELNHTRMSNLGPEPSMLNRNGSYDPRAPGAGYQFDSMGFAPGPQHPYSHHSAGWLNE</sequence>
<feature type="region of interest" description="Disordered" evidence="6">
    <location>
        <begin position="505"/>
        <end position="542"/>
    </location>
</feature>
<evidence type="ECO:0000256" key="6">
    <source>
        <dbReference type="SAM" id="MobiDB-lite"/>
    </source>
</evidence>
<keyword evidence="5" id="KW-0539">Nucleus</keyword>
<reference evidence="9" key="1">
    <citation type="journal article" date="2019" name="Gigascience">
        <title>De novo genome assembly of the endangered Acer yangbiense, a plant species with extremely small populations endemic to Yunnan Province, China.</title>
        <authorList>
            <person name="Yang J."/>
            <person name="Wariss H.M."/>
            <person name="Tao L."/>
            <person name="Zhang R."/>
            <person name="Yun Q."/>
            <person name="Hollingsworth P."/>
            <person name="Dao Z."/>
            <person name="Luo G."/>
            <person name="Guo H."/>
            <person name="Ma Y."/>
            <person name="Sun W."/>
        </authorList>
    </citation>
    <scope>NUCLEOTIDE SEQUENCE [LARGE SCALE GENOMIC DNA]</scope>
    <source>
        <strain evidence="9">cv. br00</strain>
    </source>
</reference>
<dbReference type="GO" id="GO:0005634">
    <property type="term" value="C:nucleus"/>
    <property type="evidence" value="ECO:0007669"/>
    <property type="project" value="UniProtKB-SubCell"/>
</dbReference>
<dbReference type="CDD" id="cd15566">
    <property type="entry name" value="PHD3_NSD"/>
    <property type="match status" value="1"/>
</dbReference>
<dbReference type="PANTHER" id="PTHR46235">
    <property type="entry name" value="PHD FINGER-CONTAINING PROTEIN DDB_G0268158"/>
    <property type="match status" value="1"/>
</dbReference>
<feature type="domain" description="Zinc finger PHD-type" evidence="7">
    <location>
        <begin position="226"/>
        <end position="281"/>
    </location>
</feature>
<protein>
    <recommendedName>
        <fullName evidence="7">Zinc finger PHD-type domain-containing protein</fullName>
    </recommendedName>
</protein>